<dbReference type="EMBL" id="SAEB01000006">
    <property type="protein sequence ID" value="RVD84925.1"/>
    <property type="molecule type" value="Genomic_DNA"/>
</dbReference>
<sequence>MSFRKRSVVLNTSGSNSTTSIPTGPGAPQSTLPTPPTPLAKGVRPSFLTGVPTTSTGTASLDALLSGHEGLPLGSMMLIEESSTTDFAGALLRYYAAEGIVQGHNVIIVGVGEGWGRELPGLSDRKEDNEDIKKKGKEERMKIAWRYEALGNRRTTESSLSLQMGTDNSEPISLFCHTYDLTKRLTISSSSKPPTYIPHHPQLPLLHFPQLFQHYIPFSLHHPLQTLSPES</sequence>
<dbReference type="GO" id="GO:0033588">
    <property type="term" value="C:elongator holoenzyme complex"/>
    <property type="evidence" value="ECO:0007669"/>
    <property type="project" value="InterPro"/>
</dbReference>
<dbReference type="GO" id="GO:0005737">
    <property type="term" value="C:cytoplasm"/>
    <property type="evidence" value="ECO:0007669"/>
    <property type="project" value="UniProtKB-SubCell"/>
</dbReference>
<dbReference type="GeneID" id="93585572"/>
<dbReference type="Pfam" id="PF05625">
    <property type="entry name" value="PAXNEB"/>
    <property type="match status" value="1"/>
</dbReference>
<comment type="caution">
    <text evidence="10">The sequence shown here is derived from an EMBL/GenBank/DDBJ whole genome shotgun (WGS) entry which is preliminary data.</text>
</comment>
<dbReference type="AlphaFoldDB" id="A0A437A1B5"/>
<dbReference type="OrthoDB" id="289162at2759"/>
<dbReference type="Proteomes" id="UP000283090">
    <property type="component" value="Unassembled WGS sequence"/>
</dbReference>
<proteinExistence type="inferred from homology"/>
<dbReference type="PANTHER" id="PTHR12896">
    <property type="entry name" value="PAX6 NEIGHBOR PROTEIN PAXNEB"/>
    <property type="match status" value="1"/>
</dbReference>
<comment type="pathway">
    <text evidence="3">tRNA modification; 5-methoxycarbonylmethyl-2-thiouridine-tRNA biosynthesis.</text>
</comment>
<evidence type="ECO:0000313" key="10">
    <source>
        <dbReference type="EMBL" id="RVD84925.1"/>
    </source>
</evidence>
<evidence type="ECO:0000256" key="9">
    <source>
        <dbReference type="SAM" id="MobiDB-lite"/>
    </source>
</evidence>
<comment type="similarity">
    <text evidence="4">Belongs to the ELP4 family.</text>
</comment>
<accession>A0A437A1B5</accession>
<organism evidence="10 11">
    <name type="scientific">Arthrobotrys flagrans</name>
    <name type="common">Nematode-trapping fungus</name>
    <name type="synonym">Trichothecium flagrans</name>
    <dbReference type="NCBI Taxonomy" id="97331"/>
    <lineage>
        <taxon>Eukaryota</taxon>
        <taxon>Fungi</taxon>
        <taxon>Dikarya</taxon>
        <taxon>Ascomycota</taxon>
        <taxon>Pezizomycotina</taxon>
        <taxon>Orbiliomycetes</taxon>
        <taxon>Orbiliales</taxon>
        <taxon>Orbiliaceae</taxon>
        <taxon>Arthrobotrys</taxon>
    </lineage>
</organism>
<dbReference type="STRING" id="97331.A0A437A1B5"/>
<dbReference type="CDD" id="cd19494">
    <property type="entry name" value="Elp4"/>
    <property type="match status" value="1"/>
</dbReference>
<keyword evidence="7" id="KW-0819">tRNA processing</keyword>
<evidence type="ECO:0000256" key="5">
    <source>
        <dbReference type="ARBA" id="ARBA00020265"/>
    </source>
</evidence>
<dbReference type="PANTHER" id="PTHR12896:SF1">
    <property type="entry name" value="ELONGATOR COMPLEX PROTEIN 4"/>
    <property type="match status" value="1"/>
</dbReference>
<dbReference type="RefSeq" id="XP_067490469.1">
    <property type="nucleotide sequence ID" value="XM_067632175.1"/>
</dbReference>
<gene>
    <name evidence="10" type="ORF">DFL_003261</name>
</gene>
<dbReference type="InterPro" id="IPR008728">
    <property type="entry name" value="Elongator_complex_protein_4"/>
</dbReference>
<keyword evidence="8" id="KW-0539">Nucleus</keyword>
<comment type="subcellular location">
    <subcellularLocation>
        <location evidence="2">Cytoplasm</location>
    </subcellularLocation>
    <subcellularLocation>
        <location evidence="1">Nucleus</location>
    </subcellularLocation>
</comment>
<evidence type="ECO:0000256" key="7">
    <source>
        <dbReference type="ARBA" id="ARBA00022694"/>
    </source>
</evidence>
<evidence type="ECO:0000256" key="8">
    <source>
        <dbReference type="ARBA" id="ARBA00023242"/>
    </source>
</evidence>
<dbReference type="GO" id="GO:0008023">
    <property type="term" value="C:transcription elongation factor complex"/>
    <property type="evidence" value="ECO:0007669"/>
    <property type="project" value="TreeGrafter"/>
</dbReference>
<keyword evidence="6" id="KW-0963">Cytoplasm</keyword>
<dbReference type="VEuPathDB" id="FungiDB:DFL_003261"/>
<dbReference type="Gene3D" id="3.40.50.300">
    <property type="entry name" value="P-loop containing nucleotide triphosphate hydrolases"/>
    <property type="match status" value="1"/>
</dbReference>
<feature type="region of interest" description="Disordered" evidence="9">
    <location>
        <begin position="1"/>
        <end position="37"/>
    </location>
</feature>
<protein>
    <recommendedName>
        <fullName evidence="5">Elongator complex protein 4</fullName>
    </recommendedName>
</protein>
<dbReference type="UniPathway" id="UPA00988"/>
<name>A0A437A1B5_ARTFL</name>
<evidence type="ECO:0000256" key="6">
    <source>
        <dbReference type="ARBA" id="ARBA00022490"/>
    </source>
</evidence>
<evidence type="ECO:0000256" key="4">
    <source>
        <dbReference type="ARBA" id="ARBA00007573"/>
    </source>
</evidence>
<evidence type="ECO:0000313" key="11">
    <source>
        <dbReference type="Proteomes" id="UP000283090"/>
    </source>
</evidence>
<evidence type="ECO:0000256" key="1">
    <source>
        <dbReference type="ARBA" id="ARBA00004123"/>
    </source>
</evidence>
<evidence type="ECO:0000256" key="2">
    <source>
        <dbReference type="ARBA" id="ARBA00004496"/>
    </source>
</evidence>
<dbReference type="InterPro" id="IPR027417">
    <property type="entry name" value="P-loop_NTPase"/>
</dbReference>
<feature type="compositionally biased region" description="Polar residues" evidence="9">
    <location>
        <begin position="9"/>
        <end position="22"/>
    </location>
</feature>
<keyword evidence="11" id="KW-1185">Reference proteome</keyword>
<evidence type="ECO:0000256" key="3">
    <source>
        <dbReference type="ARBA" id="ARBA00005043"/>
    </source>
</evidence>
<dbReference type="GO" id="GO:0002098">
    <property type="term" value="P:tRNA wobble uridine modification"/>
    <property type="evidence" value="ECO:0007669"/>
    <property type="project" value="InterPro"/>
</dbReference>
<reference evidence="10 11" key="1">
    <citation type="submission" date="2019-01" db="EMBL/GenBank/DDBJ databases">
        <title>Intercellular communication is required for trap formation in the nematode-trapping fungus Duddingtonia flagrans.</title>
        <authorList>
            <person name="Youssar L."/>
            <person name="Wernet V."/>
            <person name="Hensel N."/>
            <person name="Hildebrandt H.-G."/>
            <person name="Fischer R."/>
        </authorList>
    </citation>
    <scope>NUCLEOTIDE SEQUENCE [LARGE SCALE GENOMIC DNA]</scope>
    <source>
        <strain evidence="10 11">CBS H-5679</strain>
    </source>
</reference>